<keyword evidence="2" id="KW-1185">Reference proteome</keyword>
<protein>
    <submittedName>
        <fullName evidence="1">Uncharacterized protein</fullName>
    </submittedName>
</protein>
<accession>A0A0D2KZ81</accession>
<evidence type="ECO:0000313" key="2">
    <source>
        <dbReference type="Proteomes" id="UP000054270"/>
    </source>
</evidence>
<organism evidence="1 2">
    <name type="scientific">Hypholoma sublateritium (strain FD-334 SS-4)</name>
    <dbReference type="NCBI Taxonomy" id="945553"/>
    <lineage>
        <taxon>Eukaryota</taxon>
        <taxon>Fungi</taxon>
        <taxon>Dikarya</taxon>
        <taxon>Basidiomycota</taxon>
        <taxon>Agaricomycotina</taxon>
        <taxon>Agaricomycetes</taxon>
        <taxon>Agaricomycetidae</taxon>
        <taxon>Agaricales</taxon>
        <taxon>Agaricineae</taxon>
        <taxon>Strophariaceae</taxon>
        <taxon>Hypholoma</taxon>
    </lineage>
</organism>
<gene>
    <name evidence="1" type="ORF">HYPSUDRAFT_44045</name>
</gene>
<dbReference type="OrthoDB" id="2944044at2759"/>
<dbReference type="EMBL" id="KN817574">
    <property type="protein sequence ID" value="KJA19762.1"/>
    <property type="molecule type" value="Genomic_DNA"/>
</dbReference>
<evidence type="ECO:0000313" key="1">
    <source>
        <dbReference type="EMBL" id="KJA19762.1"/>
    </source>
</evidence>
<proteinExistence type="predicted"/>
<sequence>MAICQTDPGGRKPISKLNQDLLFEIFYINAASEPPKELEFGPDAAAMNPLVITRRTSHVCRDRNTIILRSPSIWARCFNLDALSQRKVTC</sequence>
<dbReference type="Proteomes" id="UP000054270">
    <property type="component" value="Unassembled WGS sequence"/>
</dbReference>
<name>A0A0D2KZ81_HYPSF</name>
<reference evidence="2" key="1">
    <citation type="submission" date="2014-04" db="EMBL/GenBank/DDBJ databases">
        <title>Evolutionary Origins and Diversification of the Mycorrhizal Mutualists.</title>
        <authorList>
            <consortium name="DOE Joint Genome Institute"/>
            <consortium name="Mycorrhizal Genomics Consortium"/>
            <person name="Kohler A."/>
            <person name="Kuo A."/>
            <person name="Nagy L.G."/>
            <person name="Floudas D."/>
            <person name="Copeland A."/>
            <person name="Barry K.W."/>
            <person name="Cichocki N."/>
            <person name="Veneault-Fourrey C."/>
            <person name="LaButti K."/>
            <person name="Lindquist E.A."/>
            <person name="Lipzen A."/>
            <person name="Lundell T."/>
            <person name="Morin E."/>
            <person name="Murat C."/>
            <person name="Riley R."/>
            <person name="Ohm R."/>
            <person name="Sun H."/>
            <person name="Tunlid A."/>
            <person name="Henrissat B."/>
            <person name="Grigoriev I.V."/>
            <person name="Hibbett D.S."/>
            <person name="Martin F."/>
        </authorList>
    </citation>
    <scope>NUCLEOTIDE SEQUENCE [LARGE SCALE GENOMIC DNA]</scope>
    <source>
        <strain evidence="2">FD-334 SS-4</strain>
    </source>
</reference>
<dbReference type="AlphaFoldDB" id="A0A0D2KZ81"/>